<dbReference type="AlphaFoldDB" id="A0A6A5AYI4"/>
<evidence type="ECO:0008006" key="4">
    <source>
        <dbReference type="Google" id="ProtNLM"/>
    </source>
</evidence>
<evidence type="ECO:0000313" key="2">
    <source>
        <dbReference type="EMBL" id="KAF0971687.1"/>
    </source>
</evidence>
<dbReference type="RefSeq" id="XP_044556403.1">
    <property type="nucleotide sequence ID" value="XM_044713920.1"/>
</dbReference>
<dbReference type="VEuPathDB" id="AmoebaDB:NfTy_081080"/>
<proteinExistence type="predicted"/>
<accession>A0A6A5AYI4</accession>
<name>A0A6A5AYI4_NAEFO</name>
<dbReference type="VEuPathDB" id="AmoebaDB:FDP41_009910"/>
<feature type="region of interest" description="Disordered" evidence="1">
    <location>
        <begin position="1"/>
        <end position="72"/>
    </location>
</feature>
<comment type="caution">
    <text evidence="2">The sequence shown here is derived from an EMBL/GenBank/DDBJ whole genome shotgun (WGS) entry which is preliminary data.</text>
</comment>
<organism evidence="2 3">
    <name type="scientific">Naegleria fowleri</name>
    <name type="common">Brain eating amoeba</name>
    <dbReference type="NCBI Taxonomy" id="5763"/>
    <lineage>
        <taxon>Eukaryota</taxon>
        <taxon>Discoba</taxon>
        <taxon>Heterolobosea</taxon>
        <taxon>Tetramitia</taxon>
        <taxon>Eutetramitia</taxon>
        <taxon>Vahlkampfiidae</taxon>
        <taxon>Naegleria</taxon>
    </lineage>
</organism>
<evidence type="ECO:0000313" key="3">
    <source>
        <dbReference type="Proteomes" id="UP000444721"/>
    </source>
</evidence>
<dbReference type="SUPFAM" id="SSF48097">
    <property type="entry name" value="Regulator of G-protein signaling, RGS"/>
    <property type="match status" value="1"/>
</dbReference>
<dbReference type="InterPro" id="IPR023393">
    <property type="entry name" value="START-like_dom_sf"/>
</dbReference>
<gene>
    <name evidence="2" type="ORF">FDP41_009910</name>
</gene>
<dbReference type="EMBL" id="VFQX01000074">
    <property type="protein sequence ID" value="KAF0971687.1"/>
    <property type="molecule type" value="Genomic_DNA"/>
</dbReference>
<reference evidence="2 3" key="1">
    <citation type="journal article" date="2019" name="Sci. Rep.">
        <title>Nanopore sequencing improves the draft genome of the human pathogenic amoeba Naegleria fowleri.</title>
        <authorList>
            <person name="Liechti N."/>
            <person name="Schurch N."/>
            <person name="Bruggmann R."/>
            <person name="Wittwer M."/>
        </authorList>
    </citation>
    <scope>NUCLEOTIDE SEQUENCE [LARGE SCALE GENOMIC DNA]</scope>
    <source>
        <strain evidence="2 3">ATCC 30894</strain>
    </source>
</reference>
<dbReference type="OrthoDB" id="10434563at2759"/>
<dbReference type="Gene3D" id="3.30.530.20">
    <property type="match status" value="1"/>
</dbReference>
<dbReference type="Proteomes" id="UP000444721">
    <property type="component" value="Unassembled WGS sequence"/>
</dbReference>
<dbReference type="VEuPathDB" id="AmoebaDB:NF0067930"/>
<dbReference type="OMA" id="IFCHTEN"/>
<evidence type="ECO:0000256" key="1">
    <source>
        <dbReference type="SAM" id="MobiDB-lite"/>
    </source>
</evidence>
<dbReference type="InterPro" id="IPR036305">
    <property type="entry name" value="RGS_sf"/>
</dbReference>
<dbReference type="SUPFAM" id="SSF55961">
    <property type="entry name" value="Bet v1-like"/>
    <property type="match status" value="1"/>
</dbReference>
<dbReference type="GeneID" id="68117125"/>
<sequence>MVEEVSQRVVLEDVSEDQPNRGIDSVSHHKIRIDHKAYQSAEQQHQQTILSEEDHLPPPPPPDDDGKFGKSSLPYCCTTTRSEILPPYVFPPPRDDRFTNTLNNINAPTMSSSHVLSFNLFPIAKMKKKPVSLKAEKFNPMNYMVLYEEVMQCEAAREHFQSYLKLVHNEEPLLFLNTLNEYKQEYERARAEMFALVRRMSSCCENQATSPPTVSPSTMMITSESSPLSSSLMFSPLGKSQCSEHNHMEEDSFFMNPIRRYCSTPSVHCHSKLHFLQKYLHHHRHSSPCGGQVMEEEVHIFKRVLHLWDKLNEIRDLFIAPQSKYQLNLASTTHSKPLGNALTEISKLLNPIRPFLMRNEYSSTASSSKHIKEEHNSSNVMAALLELRRNSELSNRSTTSVNSGSEIGGFMMEDHLLLNEGENTFYSPCLILDRMNPEVLFATIEFTVNLDLSMDQFPRYSRSKELFTFLEEKGEEFTRSIALDISKGHHLDIRFKALDFHSNVITDRDIYFAYMLSKDTSDWEELSFSRTPTHLQTFISKNSHLIGQEKMNGLRLNKMVLHLPYNIEDVWACFCDIKCRLEIDNNMGSDLHLDEYISPLHSTTSPSSNNCCSLSLQIGSFTLDVKFPFVKPRHFPFVATCLRDPHTGAYVVVGHTTALKPQGNNNRKKDASSLFHYIFFPLGDHSTRLVHTSYADIHVFMDSKSIGKAFWKKRCKLLQNGFYKVLKEMTSSGTKHVEISQVRDELKHFQCVKDNSETFKNRSWFFEYDSLCLSGSNIHQE</sequence>
<feature type="compositionally biased region" description="Polar residues" evidence="1">
    <location>
        <begin position="40"/>
        <end position="50"/>
    </location>
</feature>
<protein>
    <recommendedName>
        <fullName evidence="4">RGS domain-containing protein</fullName>
    </recommendedName>
</protein>
<keyword evidence="3" id="KW-1185">Reference proteome</keyword>
<dbReference type="VEuPathDB" id="AmoebaDB:NF0104240"/>